<name>A0A9E8CN33_9HYPH</name>
<proteinExistence type="predicted"/>
<evidence type="ECO:0000313" key="2">
    <source>
        <dbReference type="EMBL" id="UZF88750.1"/>
    </source>
</evidence>
<dbReference type="AlphaFoldDB" id="A0A9E8CN33"/>
<sequence>MDALHEAGLDLELGEMGRKLDTLFGARRPRVAQRPRAAAFEVSAVEAGAGRLHVVLDANLPEAVGRTILSLAIKHGAGPGRGEGTRKASPDSMIGTDRKA</sequence>
<feature type="region of interest" description="Disordered" evidence="1">
    <location>
        <begin position="74"/>
        <end position="100"/>
    </location>
</feature>
<dbReference type="EMBL" id="CP102774">
    <property type="protein sequence ID" value="UZF88750.1"/>
    <property type="molecule type" value="Genomic_DNA"/>
</dbReference>
<protein>
    <submittedName>
        <fullName evidence="2">Uncharacterized protein</fullName>
    </submittedName>
</protein>
<reference evidence="2" key="1">
    <citation type="submission" date="2022-08" db="EMBL/GenBank/DDBJ databases">
        <title>Complete Genome Sequences of 2 Bosea sp. soil isolates.</title>
        <authorList>
            <person name="Alvarez Arevalo M."/>
            <person name="Sterndorff E.B."/>
            <person name="Faurdal D."/>
            <person name="Joergensen T.S."/>
            <person name="Weber T."/>
        </authorList>
    </citation>
    <scope>NUCLEOTIDE SEQUENCE</scope>
    <source>
        <strain evidence="2">NBC_00436</strain>
    </source>
</reference>
<accession>A0A9E8CN33</accession>
<organism evidence="2">
    <name type="scientific">Bosea sp. NBC_00436</name>
    <dbReference type="NCBI Taxonomy" id="2969620"/>
    <lineage>
        <taxon>Bacteria</taxon>
        <taxon>Pseudomonadati</taxon>
        <taxon>Pseudomonadota</taxon>
        <taxon>Alphaproteobacteria</taxon>
        <taxon>Hyphomicrobiales</taxon>
        <taxon>Boseaceae</taxon>
        <taxon>Bosea</taxon>
    </lineage>
</organism>
<gene>
    <name evidence="2" type="ORF">NWE54_08150</name>
</gene>
<evidence type="ECO:0000256" key="1">
    <source>
        <dbReference type="SAM" id="MobiDB-lite"/>
    </source>
</evidence>